<evidence type="ECO:0000256" key="1">
    <source>
        <dbReference type="SAM" id="Phobius"/>
    </source>
</evidence>
<reference evidence="2" key="2">
    <citation type="journal article" date="2023" name="Microorganisms">
        <title>Isolation and Genomic Characteristics of Cat-Borne Campylobacter felis sp. nov. and Sheep-Borne Campylobacter ovis sp. nov.</title>
        <authorList>
            <person name="Wang H."/>
            <person name="Li Y."/>
            <person name="Gu Y."/>
            <person name="Zhou G."/>
            <person name="Chen X."/>
            <person name="Zhang X."/>
            <person name="Shao Z."/>
            <person name="Zhang J."/>
            <person name="Zhang M."/>
        </authorList>
    </citation>
    <scope>NUCLEOTIDE SEQUENCE</scope>
    <source>
        <strain evidence="2">PS10</strain>
    </source>
</reference>
<organism evidence="2 3">
    <name type="scientific">Campylobacter gastrosuis</name>
    <dbReference type="NCBI Taxonomy" id="2974576"/>
    <lineage>
        <taxon>Bacteria</taxon>
        <taxon>Pseudomonadati</taxon>
        <taxon>Campylobacterota</taxon>
        <taxon>Epsilonproteobacteria</taxon>
        <taxon>Campylobacterales</taxon>
        <taxon>Campylobacteraceae</taxon>
        <taxon>Campylobacter</taxon>
    </lineage>
</organism>
<dbReference type="RefSeq" id="WP_284937502.1">
    <property type="nucleotide sequence ID" value="NZ_JANURM010000004.1"/>
</dbReference>
<keyword evidence="1" id="KW-0812">Transmembrane</keyword>
<reference evidence="2" key="1">
    <citation type="submission" date="2022-08" db="EMBL/GenBank/DDBJ databases">
        <authorList>
            <person name="Wang H."/>
        </authorList>
    </citation>
    <scope>NUCLEOTIDE SEQUENCE</scope>
    <source>
        <strain evidence="2">PS10</strain>
    </source>
</reference>
<proteinExistence type="predicted"/>
<dbReference type="InterPro" id="IPR008620">
    <property type="entry name" value="FixH"/>
</dbReference>
<evidence type="ECO:0000313" key="3">
    <source>
        <dbReference type="Proteomes" id="UP001173801"/>
    </source>
</evidence>
<accession>A0ABT7HPL1</accession>
<keyword evidence="3" id="KW-1185">Reference proteome</keyword>
<feature type="transmembrane region" description="Helical" evidence="1">
    <location>
        <begin position="12"/>
        <end position="37"/>
    </location>
</feature>
<sequence>MANSKKTFWPYGIVLSIIACVIACVATIIISLDYPVYMDDRYMQKYQSVDHNINEIKSSQREFERKFSVKLLQNELKLNEPNSIKIAVTNLENGLDKPKFTMFLTRPDSSKYDIDLNASYENDILKTQNFTPNLVGRWQLVLKLQDKNSTGFYKFELFSGE</sequence>
<name>A0ABT7HPL1_9BACT</name>
<comment type="caution">
    <text evidence="2">The sequence shown here is derived from an EMBL/GenBank/DDBJ whole genome shotgun (WGS) entry which is preliminary data.</text>
</comment>
<keyword evidence="1" id="KW-1133">Transmembrane helix</keyword>
<dbReference type="PROSITE" id="PS51257">
    <property type="entry name" value="PROKAR_LIPOPROTEIN"/>
    <property type="match status" value="1"/>
</dbReference>
<dbReference type="Proteomes" id="UP001173801">
    <property type="component" value="Unassembled WGS sequence"/>
</dbReference>
<gene>
    <name evidence="2" type="ORF">NYG85_05605</name>
</gene>
<dbReference type="EMBL" id="JANURM010000004">
    <property type="protein sequence ID" value="MDL0088846.1"/>
    <property type="molecule type" value="Genomic_DNA"/>
</dbReference>
<protein>
    <submittedName>
        <fullName evidence="2">FixH family protein</fullName>
    </submittedName>
</protein>
<keyword evidence="1" id="KW-0472">Membrane</keyword>
<dbReference type="Pfam" id="PF05751">
    <property type="entry name" value="FixH"/>
    <property type="match status" value="1"/>
</dbReference>
<evidence type="ECO:0000313" key="2">
    <source>
        <dbReference type="EMBL" id="MDL0088846.1"/>
    </source>
</evidence>